<evidence type="ECO:0000256" key="1">
    <source>
        <dbReference type="ARBA" id="ARBA00022729"/>
    </source>
</evidence>
<evidence type="ECO:0000313" key="5">
    <source>
        <dbReference type="Proteomes" id="UP001160148"/>
    </source>
</evidence>
<dbReference type="PANTHER" id="PTHR23412">
    <property type="entry name" value="STEREOCILIN RELATED"/>
    <property type="match status" value="1"/>
</dbReference>
<proteinExistence type="predicted"/>
<comment type="caution">
    <text evidence="4">The sequence shown here is derived from an EMBL/GenBank/DDBJ whole genome shotgun (WGS) entry which is preliminary data.</text>
</comment>
<dbReference type="PANTHER" id="PTHR23412:SF17">
    <property type="entry name" value="OTOANCORIN"/>
    <property type="match status" value="1"/>
</dbReference>
<protein>
    <submittedName>
        <fullName evidence="4">Uncharacterized protein</fullName>
    </submittedName>
</protein>
<keyword evidence="2" id="KW-0325">Glycoprotein</keyword>
<evidence type="ECO:0000256" key="2">
    <source>
        <dbReference type="ARBA" id="ARBA00023180"/>
    </source>
</evidence>
<dbReference type="GO" id="GO:0009986">
    <property type="term" value="C:cell surface"/>
    <property type="evidence" value="ECO:0007669"/>
    <property type="project" value="TreeGrafter"/>
</dbReference>
<dbReference type="Proteomes" id="UP001160148">
    <property type="component" value="Unassembled WGS sequence"/>
</dbReference>
<evidence type="ECO:0000313" key="4">
    <source>
        <dbReference type="EMBL" id="CAI6348643.1"/>
    </source>
</evidence>
<name>A0AAV0W0G6_9HEMI</name>
<sequence length="1095" mass="124211">MENSTLKDVKILHPTFFFKLSPLQIDQFEPEEWANETVISLLEKTHLSYPAAKQIFNKIASDRLSKKHINGYYEWSSDDLRHLPLIYTQPATSFLKFCITPPSIQSFIAVDSYMLTNRQAFYLSGCSSMLSFPSNDPKLLLDLKYMIKAVPVSSLLNIDDGNINYPVISHLVSLVDDHNLPMAIYLLNIANPVKQTCFIKEMLKNKHNIMFDQLAPLDVPGPIFDVLKQLYSNYTDRIDELPKHILNVILEDNELLVKWTGNDSAVIKGLYNGYTCNFIRRLNSVQFIILISDFNAYLKRTGKVFPKNLQVCVAEAFNNYLKLKTKLTADGTIDLFLEAWEVEAVGGFVLTTLPVDVILNSNLKDNILYSIGQLSLPELMIASQPQKLSLMVDQYITNTLGNRSTLSFEHLHTLGNLIHFIPTTYLSVVDEQAFKFMVETGLIDTRMCVDSIAKEKWADLLIKAFGNVENWSSDTLVTLSDLLIVLNKDQLNAIPDMSRLNSSDIILTRYADEIEFLPNNIPFYKGCILILGDQYKDFTNSLSTLINFYLTSMQIQLQMISPINYNLNGQSEKVIMSSEAKAKMYKPNVLISLPKSDELNKLSAKTSMFNKFFGGKEKQDINESTLILEVRNSTTSSPISSTLNSSKYNQSLKNIENDQYTEKPFDLTFIPLISTTNNYSKMSNIRNNTDYQKKLTIDDSKLIINALNLQHVAENRKKFHDDFNTEAYNITSNQSLLSEIDEISTMRNGKSYKNYGQQKKRSLKLFFDTEVLISCEALKMLGPSSVTSLQFDSIVHSMSDEELENCIDLLGSFDINPELARHIWSRTKEKAALHTYGSVLSGLSVNDIKILDLNIDRPWSLELIHLLSKYVKTDKILEEIKKQFLTKSKAIMPSHLWGSFGSLICKLPPHYSKLIMPNKELFWKTSSAFNTITSCDMSCINNLASIAVSVIGQSNSWKTAEVERMGIILSGINITQWKLLLNFNPEALEGLSSNTVKCLNEQQIKLMDGSHMKYLTPKSANALLENHSAFLDFQTKDTLLQLVNFEIKVNNSINVFESTNYSNEMQAHSKAPVIHVLSFSILFAIIVVFFLNNTI</sequence>
<keyword evidence="1" id="KW-0732">Signal</keyword>
<keyword evidence="3" id="KW-0812">Transmembrane</keyword>
<dbReference type="AlphaFoldDB" id="A0AAV0W0G6"/>
<keyword evidence="5" id="KW-1185">Reference proteome</keyword>
<reference evidence="4 5" key="1">
    <citation type="submission" date="2023-01" db="EMBL/GenBank/DDBJ databases">
        <authorList>
            <person name="Whitehead M."/>
        </authorList>
    </citation>
    <scope>NUCLEOTIDE SEQUENCE [LARGE SCALE GENOMIC DNA]</scope>
</reference>
<keyword evidence="3" id="KW-0472">Membrane</keyword>
<dbReference type="GO" id="GO:0007160">
    <property type="term" value="P:cell-matrix adhesion"/>
    <property type="evidence" value="ECO:0007669"/>
    <property type="project" value="TreeGrafter"/>
</dbReference>
<evidence type="ECO:0000256" key="3">
    <source>
        <dbReference type="SAM" id="Phobius"/>
    </source>
</evidence>
<dbReference type="InterPro" id="IPR026664">
    <property type="entry name" value="Stereocilin-rel"/>
</dbReference>
<gene>
    <name evidence="4" type="ORF">MEUPH1_LOCUS5299</name>
</gene>
<accession>A0AAV0W0G6</accession>
<organism evidence="4 5">
    <name type="scientific">Macrosiphum euphorbiae</name>
    <name type="common">potato aphid</name>
    <dbReference type="NCBI Taxonomy" id="13131"/>
    <lineage>
        <taxon>Eukaryota</taxon>
        <taxon>Metazoa</taxon>
        <taxon>Ecdysozoa</taxon>
        <taxon>Arthropoda</taxon>
        <taxon>Hexapoda</taxon>
        <taxon>Insecta</taxon>
        <taxon>Pterygota</taxon>
        <taxon>Neoptera</taxon>
        <taxon>Paraneoptera</taxon>
        <taxon>Hemiptera</taxon>
        <taxon>Sternorrhyncha</taxon>
        <taxon>Aphidomorpha</taxon>
        <taxon>Aphidoidea</taxon>
        <taxon>Aphididae</taxon>
        <taxon>Macrosiphini</taxon>
        <taxon>Macrosiphum</taxon>
    </lineage>
</organism>
<feature type="transmembrane region" description="Helical" evidence="3">
    <location>
        <begin position="1073"/>
        <end position="1091"/>
    </location>
</feature>
<dbReference type="EMBL" id="CARXXK010000001">
    <property type="protein sequence ID" value="CAI6348643.1"/>
    <property type="molecule type" value="Genomic_DNA"/>
</dbReference>
<keyword evidence="3" id="KW-1133">Transmembrane helix</keyword>